<dbReference type="InterPro" id="IPR005904">
    <property type="entry name" value="Hxn_phspho_trans"/>
</dbReference>
<dbReference type="UniPathway" id="UPA00591">
    <property type="reaction ID" value="UER00648"/>
</dbReference>
<dbReference type="Proteomes" id="UP000028569">
    <property type="component" value="Chromosome"/>
</dbReference>
<dbReference type="EC" id="2.4.2.8" evidence="15"/>
<dbReference type="EMBL" id="CP006018">
    <property type="protein sequence ID" value="AIC92269.1"/>
    <property type="molecule type" value="Genomic_DNA"/>
</dbReference>
<keyword evidence="12 15" id="KW-0460">Magnesium</keyword>
<protein>
    <recommendedName>
        <fullName evidence="15">Hypoxanthine phosphoribosyltransferase</fullName>
        <ecNumber evidence="15">2.4.2.8</ecNumber>
    </recommendedName>
</protein>
<evidence type="ECO:0000256" key="9">
    <source>
        <dbReference type="ARBA" id="ARBA00022723"/>
    </source>
</evidence>
<evidence type="ECO:0000256" key="7">
    <source>
        <dbReference type="ARBA" id="ARBA00022676"/>
    </source>
</evidence>
<evidence type="ECO:0000256" key="2">
    <source>
        <dbReference type="ARBA" id="ARBA00004496"/>
    </source>
</evidence>
<evidence type="ECO:0000256" key="5">
    <source>
        <dbReference type="ARBA" id="ARBA00008391"/>
    </source>
</evidence>
<dbReference type="PANTHER" id="PTHR43340">
    <property type="entry name" value="HYPOXANTHINE-GUANINE PHOSPHORIBOSYLTRANSFERASE"/>
    <property type="match status" value="1"/>
</dbReference>
<keyword evidence="18" id="KW-1185">Reference proteome</keyword>
<keyword evidence="6 15" id="KW-0963">Cytoplasm</keyword>
<sequence length="199" mass="22317">MMESMRIADIESHIDHELVSKQQIEDLIQKTAVRISKDYQGKDLMMVAVLKGAFNTLAAISQAVTIPVQIEFMSISSYPGQKTTVSNGDITVRMDLGCDVRGRHILIVEDIIDSGYTLHWLVNELKSRGAASVEVFALLDKTVRHEVEVDVKYPGYTIPDEFVVGFGLDYDEQYRNLDSIAVLKSDEYLTQEQNQGESA</sequence>
<gene>
    <name evidence="17" type="ORF">BINDI_1006</name>
</gene>
<evidence type="ECO:0000256" key="1">
    <source>
        <dbReference type="ARBA" id="ARBA00001946"/>
    </source>
</evidence>
<evidence type="ECO:0000256" key="8">
    <source>
        <dbReference type="ARBA" id="ARBA00022679"/>
    </source>
</evidence>
<comment type="catalytic activity">
    <reaction evidence="13">
        <text>GMP + diphosphate = guanine + 5-phospho-alpha-D-ribose 1-diphosphate</text>
        <dbReference type="Rhea" id="RHEA:25424"/>
        <dbReference type="ChEBI" id="CHEBI:16235"/>
        <dbReference type="ChEBI" id="CHEBI:33019"/>
        <dbReference type="ChEBI" id="CHEBI:58017"/>
        <dbReference type="ChEBI" id="CHEBI:58115"/>
        <dbReference type="EC" id="2.4.2.8"/>
    </reaction>
    <physiologicalReaction direction="right-to-left" evidence="13">
        <dbReference type="Rhea" id="RHEA:25426"/>
    </physiologicalReaction>
</comment>
<dbReference type="GO" id="GO:0000166">
    <property type="term" value="F:nucleotide binding"/>
    <property type="evidence" value="ECO:0007669"/>
    <property type="project" value="UniProtKB-KW"/>
</dbReference>
<comment type="cofactor">
    <cofactor evidence="1 15">
        <name>Mg(2+)</name>
        <dbReference type="ChEBI" id="CHEBI:18420"/>
    </cofactor>
</comment>
<reference evidence="17 18" key="1">
    <citation type="journal article" date="2014" name="Appl. Environ. Microbiol.">
        <title>Genomic encyclopedia of type strains of the genus Bifidobacterium.</title>
        <authorList>
            <person name="Milani C."/>
            <person name="Lugli G.A."/>
            <person name="Duranti S."/>
            <person name="Turroni F."/>
            <person name="Bottacini F."/>
            <person name="Mangifesta M."/>
            <person name="Sanchez B."/>
            <person name="Viappiani A."/>
            <person name="Mancabelli L."/>
            <person name="Taminiau B."/>
            <person name="Delcenserie V."/>
            <person name="Barrangou R."/>
            <person name="Margolles A."/>
            <person name="van Sinderen D."/>
            <person name="Ventura M."/>
        </authorList>
    </citation>
    <scope>NUCLEOTIDE SEQUENCE [LARGE SCALE GENOMIC DNA]</scope>
    <source>
        <strain evidence="17 18">LMG 11587</strain>
    </source>
</reference>
<dbReference type="GO" id="GO:0005829">
    <property type="term" value="C:cytosol"/>
    <property type="evidence" value="ECO:0007669"/>
    <property type="project" value="TreeGrafter"/>
</dbReference>
<dbReference type="PANTHER" id="PTHR43340:SF1">
    <property type="entry name" value="HYPOXANTHINE PHOSPHORIBOSYLTRANSFERASE"/>
    <property type="match status" value="1"/>
</dbReference>
<dbReference type="FunFam" id="3.40.50.2020:FF:000006">
    <property type="entry name" value="Hypoxanthine phosphoribosyltransferase"/>
    <property type="match status" value="1"/>
</dbReference>
<dbReference type="InterPro" id="IPR029057">
    <property type="entry name" value="PRTase-like"/>
</dbReference>
<dbReference type="KEGG" id="bii:BINDI_1006"/>
<dbReference type="SUPFAM" id="SSF53271">
    <property type="entry name" value="PRTase-like"/>
    <property type="match status" value="1"/>
</dbReference>
<evidence type="ECO:0000259" key="16">
    <source>
        <dbReference type="Pfam" id="PF00156"/>
    </source>
</evidence>
<keyword evidence="9 15" id="KW-0479">Metal-binding</keyword>
<keyword evidence="11 15" id="KW-0547">Nucleotide-binding</keyword>
<organism evidence="17 18">
    <name type="scientific">Bifidobacterium [indicum] DSM 20214 = LMG 11587</name>
    <dbReference type="NCBI Taxonomy" id="1341694"/>
    <lineage>
        <taxon>Bacteria</taxon>
        <taxon>Bacillati</taxon>
        <taxon>Actinomycetota</taxon>
        <taxon>Actinomycetes</taxon>
        <taxon>Bifidobacteriales</taxon>
        <taxon>Bifidobacteriaceae</taxon>
        <taxon>Bifidobacterium</taxon>
    </lineage>
</organism>
<evidence type="ECO:0000256" key="15">
    <source>
        <dbReference type="RuleBase" id="RU364099"/>
    </source>
</evidence>
<keyword evidence="10 15" id="KW-0660">Purine salvage</keyword>
<comment type="pathway">
    <text evidence="3 15">Purine metabolism; IMP biosynthesis via salvage pathway; IMP from hypoxanthine: step 1/1.</text>
</comment>
<dbReference type="GO" id="GO:0046100">
    <property type="term" value="P:hypoxanthine metabolic process"/>
    <property type="evidence" value="ECO:0007669"/>
    <property type="project" value="TreeGrafter"/>
</dbReference>
<dbReference type="GO" id="GO:0004422">
    <property type="term" value="F:hypoxanthine phosphoribosyltransferase activity"/>
    <property type="evidence" value="ECO:0007669"/>
    <property type="project" value="InterPro"/>
</dbReference>
<comment type="subcellular location">
    <subcellularLocation>
        <location evidence="2 15">Cytoplasm</location>
    </subcellularLocation>
</comment>
<dbReference type="InterPro" id="IPR050408">
    <property type="entry name" value="HGPRT"/>
</dbReference>
<dbReference type="Gene3D" id="3.40.50.2020">
    <property type="match status" value="1"/>
</dbReference>
<dbReference type="CDD" id="cd06223">
    <property type="entry name" value="PRTases_typeI"/>
    <property type="match status" value="1"/>
</dbReference>
<comment type="catalytic activity">
    <reaction evidence="14">
        <text>IMP + diphosphate = hypoxanthine + 5-phospho-alpha-D-ribose 1-diphosphate</text>
        <dbReference type="Rhea" id="RHEA:17973"/>
        <dbReference type="ChEBI" id="CHEBI:17368"/>
        <dbReference type="ChEBI" id="CHEBI:33019"/>
        <dbReference type="ChEBI" id="CHEBI:58017"/>
        <dbReference type="ChEBI" id="CHEBI:58053"/>
        <dbReference type="EC" id="2.4.2.8"/>
    </reaction>
    <physiologicalReaction direction="right-to-left" evidence="14">
        <dbReference type="Rhea" id="RHEA:17975"/>
    </physiologicalReaction>
</comment>
<dbReference type="GO" id="GO:0032264">
    <property type="term" value="P:IMP salvage"/>
    <property type="evidence" value="ECO:0007669"/>
    <property type="project" value="UniProtKB-UniPathway"/>
</dbReference>
<dbReference type="GO" id="GO:0000287">
    <property type="term" value="F:magnesium ion binding"/>
    <property type="evidence" value="ECO:0007669"/>
    <property type="project" value="TreeGrafter"/>
</dbReference>
<comment type="similarity">
    <text evidence="5 15">Belongs to the purine/pyrimidine phosphoribosyltransferase family.</text>
</comment>
<evidence type="ECO:0000256" key="3">
    <source>
        <dbReference type="ARBA" id="ARBA00004669"/>
    </source>
</evidence>
<evidence type="ECO:0000256" key="10">
    <source>
        <dbReference type="ARBA" id="ARBA00022726"/>
    </source>
</evidence>
<dbReference type="GO" id="GO:0006166">
    <property type="term" value="P:purine ribonucleoside salvage"/>
    <property type="evidence" value="ECO:0007669"/>
    <property type="project" value="UniProtKB-KW"/>
</dbReference>
<dbReference type="NCBIfam" id="TIGR01203">
    <property type="entry name" value="HGPRTase"/>
    <property type="match status" value="1"/>
</dbReference>
<dbReference type="GO" id="GO:0052657">
    <property type="term" value="F:guanine phosphoribosyltransferase activity"/>
    <property type="evidence" value="ECO:0007669"/>
    <property type="project" value="RHEA"/>
</dbReference>
<keyword evidence="8 15" id="KW-0808">Transferase</keyword>
<dbReference type="HOGENOM" id="CLU_073615_0_0_11"/>
<dbReference type="Pfam" id="PF00156">
    <property type="entry name" value="Pribosyltran"/>
    <property type="match status" value="1"/>
</dbReference>
<proteinExistence type="inferred from homology"/>
<evidence type="ECO:0000256" key="11">
    <source>
        <dbReference type="ARBA" id="ARBA00022741"/>
    </source>
</evidence>
<dbReference type="AlphaFoldDB" id="A0A087VVC7"/>
<keyword evidence="7 15" id="KW-0328">Glycosyltransferase</keyword>
<evidence type="ECO:0000256" key="13">
    <source>
        <dbReference type="ARBA" id="ARBA00048811"/>
    </source>
</evidence>
<dbReference type="GO" id="GO:0032263">
    <property type="term" value="P:GMP salvage"/>
    <property type="evidence" value="ECO:0007669"/>
    <property type="project" value="TreeGrafter"/>
</dbReference>
<dbReference type="GO" id="GO:0006178">
    <property type="term" value="P:guanine salvage"/>
    <property type="evidence" value="ECO:0007669"/>
    <property type="project" value="TreeGrafter"/>
</dbReference>
<accession>A0A087VVC7</accession>
<evidence type="ECO:0000313" key="18">
    <source>
        <dbReference type="Proteomes" id="UP000028569"/>
    </source>
</evidence>
<evidence type="ECO:0000256" key="6">
    <source>
        <dbReference type="ARBA" id="ARBA00022490"/>
    </source>
</evidence>
<feature type="domain" description="Phosphoribosyltransferase" evidence="16">
    <location>
        <begin position="18"/>
        <end position="170"/>
    </location>
</feature>
<evidence type="ECO:0000313" key="17">
    <source>
        <dbReference type="EMBL" id="AIC92269.1"/>
    </source>
</evidence>
<name>A0A087VVC7_9BIFI</name>
<comment type="pathway">
    <text evidence="4">Purine metabolism; GMP biosynthesis via salvage pathway; GMP from guanine: step 1/1.</text>
</comment>
<dbReference type="InterPro" id="IPR000836">
    <property type="entry name" value="PRTase_dom"/>
</dbReference>
<evidence type="ECO:0000256" key="4">
    <source>
        <dbReference type="ARBA" id="ARBA00004676"/>
    </source>
</evidence>
<evidence type="ECO:0000256" key="12">
    <source>
        <dbReference type="ARBA" id="ARBA00022842"/>
    </source>
</evidence>
<evidence type="ECO:0000256" key="14">
    <source>
        <dbReference type="ARBA" id="ARBA00049402"/>
    </source>
</evidence>